<comment type="caution">
    <text evidence="1">The sequence shown here is derived from an EMBL/GenBank/DDBJ whole genome shotgun (WGS) entry which is preliminary data.</text>
</comment>
<organism evidence="1 2">
    <name type="scientific">Furfurilactobacillus curtus</name>
    <dbReference type="NCBI Taxonomy" id="1746200"/>
    <lineage>
        <taxon>Bacteria</taxon>
        <taxon>Bacillati</taxon>
        <taxon>Bacillota</taxon>
        <taxon>Bacilli</taxon>
        <taxon>Lactobacillales</taxon>
        <taxon>Lactobacillaceae</taxon>
        <taxon>Furfurilactobacillus</taxon>
    </lineage>
</organism>
<name>A0ABQ5JQS3_9LACO</name>
<evidence type="ECO:0000313" key="1">
    <source>
        <dbReference type="EMBL" id="GKT06375.1"/>
    </source>
</evidence>
<dbReference type="Proteomes" id="UP001628078">
    <property type="component" value="Unassembled WGS sequence"/>
</dbReference>
<reference evidence="1 2" key="1">
    <citation type="submission" date="2022-03" db="EMBL/GenBank/DDBJ databases">
        <title>Draft genome sequence of Furfurilactobacillus curtus JCM 31185.</title>
        <authorList>
            <person name="Suzuki S."/>
            <person name="Endo A."/>
            <person name="Kajikawa A."/>
        </authorList>
    </citation>
    <scope>NUCLEOTIDE SEQUENCE [LARGE SCALE GENOMIC DNA]</scope>
    <source>
        <strain evidence="1 2">JCM 31185</strain>
    </source>
</reference>
<protein>
    <recommendedName>
        <fullName evidence="3">Transposase</fullName>
    </recommendedName>
</protein>
<gene>
    <name evidence="1" type="ORF">JCM31185_16620</name>
</gene>
<accession>A0ABQ5JQS3</accession>
<sequence length="63" mass="6898">MGNDAELRASTSEKVSIFRTLEGEVNPQSWTKSNSGGFTMTKYNDEFKAKIVAEYLAGVGSTF</sequence>
<keyword evidence="2" id="KW-1185">Reference proteome</keyword>
<evidence type="ECO:0008006" key="3">
    <source>
        <dbReference type="Google" id="ProtNLM"/>
    </source>
</evidence>
<evidence type="ECO:0000313" key="2">
    <source>
        <dbReference type="Proteomes" id="UP001628078"/>
    </source>
</evidence>
<dbReference type="EMBL" id="BQXO01000005">
    <property type="protein sequence ID" value="GKT06375.1"/>
    <property type="molecule type" value="Genomic_DNA"/>
</dbReference>
<proteinExistence type="predicted"/>